<gene>
    <name evidence="2" type="ORF">M9Y10_039214</name>
</gene>
<feature type="compositionally biased region" description="Polar residues" evidence="1">
    <location>
        <begin position="1"/>
        <end position="20"/>
    </location>
</feature>
<feature type="compositionally biased region" description="Low complexity" evidence="1">
    <location>
        <begin position="32"/>
        <end position="50"/>
    </location>
</feature>
<reference evidence="2 3" key="1">
    <citation type="submission" date="2024-04" db="EMBL/GenBank/DDBJ databases">
        <title>Tritrichomonas musculus Genome.</title>
        <authorList>
            <person name="Alves-Ferreira E."/>
            <person name="Grigg M."/>
            <person name="Lorenzi H."/>
            <person name="Galac M."/>
        </authorList>
    </citation>
    <scope>NUCLEOTIDE SEQUENCE [LARGE SCALE GENOMIC DNA]</scope>
    <source>
        <strain evidence="2 3">EAF2021</strain>
    </source>
</reference>
<feature type="compositionally biased region" description="Polar residues" evidence="1">
    <location>
        <begin position="157"/>
        <end position="166"/>
    </location>
</feature>
<evidence type="ECO:0000256" key="1">
    <source>
        <dbReference type="SAM" id="MobiDB-lite"/>
    </source>
</evidence>
<keyword evidence="3" id="KW-1185">Reference proteome</keyword>
<organism evidence="2 3">
    <name type="scientific">Tritrichomonas musculus</name>
    <dbReference type="NCBI Taxonomy" id="1915356"/>
    <lineage>
        <taxon>Eukaryota</taxon>
        <taxon>Metamonada</taxon>
        <taxon>Parabasalia</taxon>
        <taxon>Tritrichomonadida</taxon>
        <taxon>Tritrichomonadidae</taxon>
        <taxon>Tritrichomonas</taxon>
    </lineage>
</organism>
<proteinExistence type="predicted"/>
<evidence type="ECO:0000313" key="2">
    <source>
        <dbReference type="EMBL" id="KAK8888151.1"/>
    </source>
</evidence>
<dbReference type="Proteomes" id="UP001470230">
    <property type="component" value="Unassembled WGS sequence"/>
</dbReference>
<dbReference type="PANTHER" id="PTHR31206:SF1">
    <property type="entry name" value="LP10445P"/>
    <property type="match status" value="1"/>
</dbReference>
<dbReference type="EMBL" id="JAPFFF010000006">
    <property type="protein sequence ID" value="KAK8888151.1"/>
    <property type="molecule type" value="Genomic_DNA"/>
</dbReference>
<dbReference type="InterPro" id="IPR028260">
    <property type="entry name" value="FAM177"/>
</dbReference>
<dbReference type="Pfam" id="PF14774">
    <property type="entry name" value="FAM177"/>
    <property type="match status" value="1"/>
</dbReference>
<dbReference type="PANTHER" id="PTHR31206">
    <property type="entry name" value="LP10445P"/>
    <property type="match status" value="1"/>
</dbReference>
<accession>A0ABR2KB68</accession>
<sequence length="166" mass="18381">MTSLSQSTNQQGLSDQSLSAESIVDEVQSPTNISNSGNINNNSRYNDAQQPLPPNNAAPQPVQTGDEHDQIGENLIEDQPQPTENGFVRCAKSVGMGIYKAMYCAGGFLADLFGITTPRYAYELHEYQRIQERNRQRELERENEANGETTGDLESPINLQEPNHAL</sequence>
<feature type="compositionally biased region" description="Basic and acidic residues" evidence="1">
    <location>
        <begin position="134"/>
        <end position="144"/>
    </location>
</feature>
<feature type="region of interest" description="Disordered" evidence="1">
    <location>
        <begin position="1"/>
        <end position="84"/>
    </location>
</feature>
<evidence type="ECO:0000313" key="3">
    <source>
        <dbReference type="Proteomes" id="UP001470230"/>
    </source>
</evidence>
<comment type="caution">
    <text evidence="2">The sequence shown here is derived from an EMBL/GenBank/DDBJ whole genome shotgun (WGS) entry which is preliminary data.</text>
</comment>
<protein>
    <submittedName>
        <fullName evidence="2">Uncharacterized protein</fullName>
    </submittedName>
</protein>
<name>A0ABR2KB68_9EUKA</name>
<feature type="region of interest" description="Disordered" evidence="1">
    <location>
        <begin position="134"/>
        <end position="166"/>
    </location>
</feature>